<accession>M1PVQ6</accession>
<protein>
    <submittedName>
        <fullName evidence="1">Uncharacterized protein</fullName>
    </submittedName>
</protein>
<gene>
    <name evidence="1" type="ORF">glt_00002</name>
</gene>
<dbReference type="Proteomes" id="UP000241071">
    <property type="component" value="Segment"/>
</dbReference>
<evidence type="ECO:0000313" key="1">
    <source>
        <dbReference type="EMBL" id="AGF84812.1"/>
    </source>
</evidence>
<dbReference type="EMBL" id="KC008572">
    <property type="protein sequence ID" value="AGF84812.1"/>
    <property type="molecule type" value="Genomic_DNA"/>
</dbReference>
<keyword evidence="2" id="KW-1185">Reference proteome</keyword>
<proteinExistence type="predicted"/>
<evidence type="ECO:0000313" key="2">
    <source>
        <dbReference type="Proteomes" id="UP000241071"/>
    </source>
</evidence>
<name>M1PVQ6_9VIRU</name>
<sequence length="121" mass="13584">MSGSGFIDAHTYCTHCGDPVRPGEYHRCNFGENFTPSTTKFLCRWCKNWVQAVPGKGTTKCSECEHGLHGAIANGSHTIMHFQQSPYVTSSFSTPQYMPSYTPSYFPSQFQMPGNIFGTRW</sequence>
<reference evidence="1 2" key="1">
    <citation type="submission" date="2012-10" db="EMBL/GenBank/DDBJ databases">
        <title>Complete genome sequence of Moumouvirus goulette.</title>
        <authorList>
            <person name="Fournous G."/>
            <person name="Bougalmi M."/>
            <person name="Colson P."/>
        </authorList>
    </citation>
    <scope>NUCLEOTIDE SEQUENCE [LARGE SCALE GENOMIC DNA]</scope>
</reference>
<organism evidence="1 2">
    <name type="scientific">Moumouvirus goulette</name>
    <dbReference type="NCBI Taxonomy" id="1247379"/>
    <lineage>
        <taxon>Viruses</taxon>
        <taxon>Varidnaviria</taxon>
        <taxon>Bamfordvirae</taxon>
        <taxon>Nucleocytoviricota</taxon>
        <taxon>Megaviricetes</taxon>
        <taxon>Imitervirales</taxon>
        <taxon>Mimiviridae</taxon>
        <taxon>Megamimivirinae</taxon>
        <taxon>Moumouvirus</taxon>
        <taxon>Moumouvirus goulettemassiliense</taxon>
    </lineage>
</organism>